<dbReference type="AlphaFoldDB" id="A0A9W5S1H0"/>
<evidence type="ECO:0000256" key="7">
    <source>
        <dbReference type="ARBA" id="ARBA00023288"/>
    </source>
</evidence>
<keyword evidence="5" id="KW-0472">Membrane</keyword>
<dbReference type="PANTHER" id="PTHR35789">
    <property type="entry name" value="SPORE GERMINATION PROTEIN B3"/>
    <property type="match status" value="1"/>
</dbReference>
<keyword evidence="3" id="KW-0309">Germination</keyword>
<dbReference type="Pfam" id="PF25198">
    <property type="entry name" value="Spore_GerAC_N"/>
    <property type="match status" value="1"/>
</dbReference>
<dbReference type="OrthoDB" id="2370124at2"/>
<dbReference type="PANTHER" id="PTHR35789:SF1">
    <property type="entry name" value="SPORE GERMINATION PROTEIN B3"/>
    <property type="match status" value="1"/>
</dbReference>
<dbReference type="Gene3D" id="3.30.300.210">
    <property type="entry name" value="Nutrient germinant receptor protein C, domain 3"/>
    <property type="match status" value="1"/>
</dbReference>
<dbReference type="EMBL" id="JFHU01000113">
    <property type="protein sequence ID" value="EXX88878.1"/>
    <property type="molecule type" value="Genomic_DNA"/>
</dbReference>
<comment type="similarity">
    <text evidence="2">Belongs to the GerABKC lipoprotein family.</text>
</comment>
<keyword evidence="6" id="KW-0564">Palmitate</keyword>
<sequence>MMVRAARRRPYNRCLLRIVAGVLSALLCLALAGCWDRREIEERTSVVAVAIDAVPDRPDMIRLSVQIPIPLKIAGSTGTGGSSGGDSPVKVLSSDGITVLDAIRKLQTQLNQELFYGHTRVIAIGEAVARKGLNEVLDPFRRNPQIRRLLWPIIVEGEGRQLLEANPGLEQIPTVYIMSLVENGVKEGYIPDMNLGNFFIDLSSNCHQPFMLRFSARKEEIAYKGIALFREDKMIGSLDVQETWAIERVRYRENGGPIIFPYEGDSSRMVSLSSEFVGQSSRIRYNNGRVEARIHIQLEGALLEKTFDDMLFKSGRITLLEQNAADYLAAKTRQVIEKLQKRYRADVIGIGGKIRAFHPGIWRRINWQSEFPEADIVVTYSYKLRNTGMEMD</sequence>
<dbReference type="PROSITE" id="PS51257">
    <property type="entry name" value="PROKAR_LIPOPROTEIN"/>
    <property type="match status" value="1"/>
</dbReference>
<dbReference type="Pfam" id="PF05504">
    <property type="entry name" value="Spore_GerAC"/>
    <property type="match status" value="1"/>
</dbReference>
<comment type="caution">
    <text evidence="10">The sequence shown here is derived from an EMBL/GenBank/DDBJ whole genome shotgun (WGS) entry which is preliminary data.</text>
</comment>
<proteinExistence type="inferred from homology"/>
<dbReference type="InterPro" id="IPR038501">
    <property type="entry name" value="Spore_GerAC_C_sf"/>
</dbReference>
<comment type="subcellular location">
    <subcellularLocation>
        <location evidence="1">Membrane</location>
        <topology evidence="1">Lipid-anchor</topology>
    </subcellularLocation>
</comment>
<dbReference type="RefSeq" id="WP_051587637.1">
    <property type="nucleotide sequence ID" value="NZ_KK082134.1"/>
</dbReference>
<feature type="domain" description="Spore germination protein N-terminal" evidence="9">
    <location>
        <begin position="36"/>
        <end position="211"/>
    </location>
</feature>
<evidence type="ECO:0000313" key="11">
    <source>
        <dbReference type="Proteomes" id="UP000053750"/>
    </source>
</evidence>
<dbReference type="NCBIfam" id="TIGR02887">
    <property type="entry name" value="spore_ger_x_C"/>
    <property type="match status" value="1"/>
</dbReference>
<evidence type="ECO:0000256" key="2">
    <source>
        <dbReference type="ARBA" id="ARBA00007886"/>
    </source>
</evidence>
<dbReference type="GO" id="GO:0009847">
    <property type="term" value="P:spore germination"/>
    <property type="evidence" value="ECO:0007669"/>
    <property type="project" value="InterPro"/>
</dbReference>
<organism evidence="10 11">
    <name type="scientific">Paenibacillus darwinianus</name>
    <dbReference type="NCBI Taxonomy" id="1380763"/>
    <lineage>
        <taxon>Bacteria</taxon>
        <taxon>Bacillati</taxon>
        <taxon>Bacillota</taxon>
        <taxon>Bacilli</taxon>
        <taxon>Bacillales</taxon>
        <taxon>Paenibacillaceae</taxon>
        <taxon>Paenibacillus</taxon>
    </lineage>
</organism>
<evidence type="ECO:0000256" key="1">
    <source>
        <dbReference type="ARBA" id="ARBA00004635"/>
    </source>
</evidence>
<name>A0A9W5S1H0_9BACL</name>
<evidence type="ECO:0000259" key="9">
    <source>
        <dbReference type="Pfam" id="PF25198"/>
    </source>
</evidence>
<dbReference type="Proteomes" id="UP000053750">
    <property type="component" value="Unassembled WGS sequence"/>
</dbReference>
<feature type="domain" description="Spore germination GerAC-like C-terminal" evidence="8">
    <location>
        <begin position="224"/>
        <end position="388"/>
    </location>
</feature>
<keyword evidence="11" id="KW-1185">Reference proteome</keyword>
<dbReference type="GO" id="GO:0016020">
    <property type="term" value="C:membrane"/>
    <property type="evidence" value="ECO:0007669"/>
    <property type="project" value="UniProtKB-SubCell"/>
</dbReference>
<dbReference type="InterPro" id="IPR057336">
    <property type="entry name" value="GerAC_N"/>
</dbReference>
<dbReference type="InterPro" id="IPR046953">
    <property type="entry name" value="Spore_GerAC-like_C"/>
</dbReference>
<evidence type="ECO:0000256" key="5">
    <source>
        <dbReference type="ARBA" id="ARBA00023136"/>
    </source>
</evidence>
<evidence type="ECO:0000259" key="8">
    <source>
        <dbReference type="Pfam" id="PF05504"/>
    </source>
</evidence>
<keyword evidence="4" id="KW-0732">Signal</keyword>
<evidence type="ECO:0000256" key="4">
    <source>
        <dbReference type="ARBA" id="ARBA00022729"/>
    </source>
</evidence>
<accession>A0A9W5S1H0</accession>
<gene>
    <name evidence="10" type="ORF">BG53_01055</name>
</gene>
<dbReference type="InterPro" id="IPR008844">
    <property type="entry name" value="Spore_GerAC-like"/>
</dbReference>
<evidence type="ECO:0000313" key="10">
    <source>
        <dbReference type="EMBL" id="EXX88878.1"/>
    </source>
</evidence>
<keyword evidence="7" id="KW-0449">Lipoprotein</keyword>
<evidence type="ECO:0000256" key="6">
    <source>
        <dbReference type="ARBA" id="ARBA00023139"/>
    </source>
</evidence>
<evidence type="ECO:0000256" key="3">
    <source>
        <dbReference type="ARBA" id="ARBA00022544"/>
    </source>
</evidence>
<reference evidence="10 11" key="1">
    <citation type="submission" date="2014-02" db="EMBL/GenBank/DDBJ databases">
        <title>Genome sequence of Paenibacillus darwinianus reveals adaptive mechanisms for survival in Antarctic soils.</title>
        <authorList>
            <person name="Dsouza M."/>
            <person name="Taylor M.W."/>
            <person name="Turner S.J."/>
            <person name="Aislabie J."/>
        </authorList>
    </citation>
    <scope>NUCLEOTIDE SEQUENCE [LARGE SCALE GENOMIC DNA]</scope>
    <source>
        <strain evidence="10 11">CE1</strain>
    </source>
</reference>
<protein>
    <submittedName>
        <fullName evidence="10">Spore gernimation protein</fullName>
    </submittedName>
</protein>